<dbReference type="EMBL" id="CP032549">
    <property type="protein sequence ID" value="QIV86898.1"/>
    <property type="molecule type" value="Genomic_DNA"/>
</dbReference>
<evidence type="ECO:0000313" key="2">
    <source>
        <dbReference type="Proteomes" id="UP000502331"/>
    </source>
</evidence>
<accession>A0A6H0SHM7</accession>
<keyword evidence="2" id="KW-1185">Reference proteome</keyword>
<gene>
    <name evidence="1" type="ORF">D3791_06990</name>
</gene>
<proteinExistence type="predicted"/>
<name>A0A6H0SHM7_9MICC</name>
<organism evidence="1 2">
    <name type="scientific">Glutamicibacter mishrai</name>
    <dbReference type="NCBI Taxonomy" id="1775880"/>
    <lineage>
        <taxon>Bacteria</taxon>
        <taxon>Bacillati</taxon>
        <taxon>Actinomycetota</taxon>
        <taxon>Actinomycetes</taxon>
        <taxon>Micrococcales</taxon>
        <taxon>Micrococcaceae</taxon>
        <taxon>Glutamicibacter</taxon>
    </lineage>
</organism>
<protein>
    <submittedName>
        <fullName evidence="1">Uncharacterized protein</fullName>
    </submittedName>
</protein>
<sequence>MPEHKMKEQLAVSADKKNAGNNAWAARMRDIAFFGTQQCELQSTVHSAFCTIQGTPEKLVVNLACTAKSEEHVTALMQYVNDHLLPQMEQSLGIQFEVRNLQFAVAGRENLLPQPERLHGSGHCAGWLDDPFATPALTATEGFRPETGGTHADLSMA</sequence>
<reference evidence="1 2" key="1">
    <citation type="submission" date="2018-09" db="EMBL/GenBank/DDBJ databases">
        <title>Glutamicibacter mishrai S5-52T (LMG 29155T = KCTC 39846T).</title>
        <authorList>
            <person name="Das S.K."/>
        </authorList>
    </citation>
    <scope>NUCLEOTIDE SEQUENCE [LARGE SCALE GENOMIC DNA]</scope>
    <source>
        <strain evidence="1 2">S5-52</strain>
    </source>
</reference>
<dbReference type="AlphaFoldDB" id="A0A6H0SHM7"/>
<evidence type="ECO:0000313" key="1">
    <source>
        <dbReference type="EMBL" id="QIV86898.1"/>
    </source>
</evidence>
<dbReference type="Proteomes" id="UP000502331">
    <property type="component" value="Chromosome"/>
</dbReference>